<keyword evidence="1" id="KW-0175">Coiled coil</keyword>
<evidence type="ECO:0000256" key="1">
    <source>
        <dbReference type="SAM" id="Coils"/>
    </source>
</evidence>
<dbReference type="PANTHER" id="PTHR21566:SF2">
    <property type="entry name" value="CILIA- AND FLAGELLA-ASSOCIATED PROTEIN 251-LIKE-RELATED"/>
    <property type="match status" value="1"/>
</dbReference>
<dbReference type="WBParaSite" id="Csp11.Scaffold37.g178.t1">
    <property type="protein sequence ID" value="Csp11.Scaffold37.g178.t1"/>
    <property type="gene ID" value="Csp11.Scaffold37.g178"/>
</dbReference>
<dbReference type="Proteomes" id="UP000095282">
    <property type="component" value="Unplaced"/>
</dbReference>
<feature type="coiled-coil region" evidence="1">
    <location>
        <begin position="357"/>
        <end position="395"/>
    </location>
</feature>
<dbReference type="eggNOG" id="ENOG502RWCU">
    <property type="taxonomic scope" value="Eukaryota"/>
</dbReference>
<feature type="compositionally biased region" description="Polar residues" evidence="2">
    <location>
        <begin position="255"/>
        <end position="266"/>
    </location>
</feature>
<reference evidence="4" key="1">
    <citation type="submission" date="2016-11" db="UniProtKB">
        <authorList>
            <consortium name="WormBaseParasite"/>
        </authorList>
    </citation>
    <scope>IDENTIFICATION</scope>
</reference>
<dbReference type="InterPro" id="IPR007883">
    <property type="entry name" value="DUF713"/>
</dbReference>
<feature type="region of interest" description="Disordered" evidence="2">
    <location>
        <begin position="186"/>
        <end position="268"/>
    </location>
</feature>
<dbReference type="AlphaFoldDB" id="A0A1I7SZ00"/>
<proteinExistence type="predicted"/>
<evidence type="ECO:0000313" key="4">
    <source>
        <dbReference type="WBParaSite" id="Csp11.Scaffold37.g178.t1"/>
    </source>
</evidence>
<evidence type="ECO:0000313" key="3">
    <source>
        <dbReference type="Proteomes" id="UP000095282"/>
    </source>
</evidence>
<organism evidence="3 4">
    <name type="scientific">Caenorhabditis tropicalis</name>
    <dbReference type="NCBI Taxonomy" id="1561998"/>
    <lineage>
        <taxon>Eukaryota</taxon>
        <taxon>Metazoa</taxon>
        <taxon>Ecdysozoa</taxon>
        <taxon>Nematoda</taxon>
        <taxon>Chromadorea</taxon>
        <taxon>Rhabditida</taxon>
        <taxon>Rhabditina</taxon>
        <taxon>Rhabditomorpha</taxon>
        <taxon>Rhabditoidea</taxon>
        <taxon>Rhabditidae</taxon>
        <taxon>Peloderinae</taxon>
        <taxon>Caenorhabditis</taxon>
    </lineage>
</organism>
<dbReference type="PANTHER" id="PTHR21566">
    <property type="entry name" value="CILIA- AND FLAGELLA-ASSOCIATED PROTEIN 251-LIKE-RELATED-RELATED"/>
    <property type="match status" value="1"/>
</dbReference>
<sequence length="573" mass="66452">MRQGKIEFGIEYNENIFDSVSVFSVDIHFYLLHQFESRDLFVENSMPRPLPVMNIWQDTKNSSVMINKIATEEQSKAERQKSPKYVLNIKITGVKSSKPSENIRKQALPATNVVFNSQNGTESATGGVYLTPKQDVSRLDNVDSPLKPEEPTKLRCYYEIAKLHRQIECGNNVKYSELPQVISGRISKPSENVQKPTHHESTDFVGSVKSEQGSTSGGIYLTPEQSKPTTTEEPVQLRRSKRIAEHQKQKHRETNVNSYESPQVQSGYGMEPTEMIADGSEYFDSALSDLKRTSRPNDLFESKSFDDDHKSFENQFENLTKEVIQNTHVCSPRAVDNLDFEPRQCRDSPLPDNGSFNEELHKQQMKHAKELDELREERRRKQKIFEEELNEIRRESKQRLEILMKCILMKHRFEEQENYWKDWIQGCKKNVTKLSTKCYDFIEDVRLNRGIVDDLETGFLSSQVMIAYNSLQYDFESLKKIEEKCPDSLFVRVLQKCLADVAKTILDIYNATEKFRLNKTKHLENLQDAIGILNPHKIYSTSELRRICENASSSYENVEFPVIESLTKVYEYD</sequence>
<accession>A0A1I7SZ00</accession>
<name>A0A1I7SZ00_9PELO</name>
<keyword evidence="3" id="KW-1185">Reference proteome</keyword>
<dbReference type="Pfam" id="PF05218">
    <property type="entry name" value="DUF713"/>
    <property type="match status" value="1"/>
</dbReference>
<feature type="compositionally biased region" description="Polar residues" evidence="2">
    <location>
        <begin position="223"/>
        <end position="233"/>
    </location>
</feature>
<protein>
    <submittedName>
        <fullName evidence="4">C2H2-type domain-containing protein</fullName>
    </submittedName>
</protein>
<evidence type="ECO:0000256" key="2">
    <source>
        <dbReference type="SAM" id="MobiDB-lite"/>
    </source>
</evidence>